<gene>
    <name evidence="2" type="ORF">IAC75_00535</name>
</gene>
<organism evidence="2 3">
    <name type="scientific">Candidatus Spyradosoma merdigallinarum</name>
    <dbReference type="NCBI Taxonomy" id="2840950"/>
    <lineage>
        <taxon>Bacteria</taxon>
        <taxon>Pseudomonadati</taxon>
        <taxon>Verrucomicrobiota</taxon>
        <taxon>Opitutia</taxon>
        <taxon>Opitutia incertae sedis</taxon>
        <taxon>Candidatus Spyradosoma</taxon>
    </lineage>
</organism>
<evidence type="ECO:0000313" key="3">
    <source>
        <dbReference type="Proteomes" id="UP000886812"/>
    </source>
</evidence>
<dbReference type="SUPFAM" id="SSF52091">
    <property type="entry name" value="SpoIIaa-like"/>
    <property type="match status" value="1"/>
</dbReference>
<sequence>MTAPIPPQKTAYSAAAAEDAILVFVRGRATYTTCRAFGEFLEAAPASGRSRLVIDLSECASLDSTVLGLIAGAAVEFRKNGGEVFLQRATGRTRDVIENLGLPALLTLLPESETAPLPEALAAGETSLPEAAPASGGTILQAHETLMAANPENVARFKDVVAFMREDLMKDLSEERS</sequence>
<dbReference type="PROSITE" id="PS50801">
    <property type="entry name" value="STAS"/>
    <property type="match status" value="1"/>
</dbReference>
<reference evidence="2" key="1">
    <citation type="submission" date="2020-10" db="EMBL/GenBank/DDBJ databases">
        <authorList>
            <person name="Gilroy R."/>
        </authorList>
    </citation>
    <scope>NUCLEOTIDE SEQUENCE</scope>
    <source>
        <strain evidence="2">10669</strain>
    </source>
</reference>
<dbReference type="PANTHER" id="PTHR33495">
    <property type="entry name" value="ANTI-SIGMA FACTOR ANTAGONIST TM_1081-RELATED-RELATED"/>
    <property type="match status" value="1"/>
</dbReference>
<dbReference type="InterPro" id="IPR002645">
    <property type="entry name" value="STAS_dom"/>
</dbReference>
<evidence type="ECO:0000259" key="1">
    <source>
        <dbReference type="PROSITE" id="PS50801"/>
    </source>
</evidence>
<dbReference type="CDD" id="cd07043">
    <property type="entry name" value="STAS_anti-anti-sigma_factors"/>
    <property type="match status" value="1"/>
</dbReference>
<dbReference type="GO" id="GO:0043856">
    <property type="term" value="F:anti-sigma factor antagonist activity"/>
    <property type="evidence" value="ECO:0007669"/>
    <property type="project" value="TreeGrafter"/>
</dbReference>
<proteinExistence type="predicted"/>
<dbReference type="PANTHER" id="PTHR33495:SF2">
    <property type="entry name" value="ANTI-SIGMA FACTOR ANTAGONIST TM_1081-RELATED"/>
    <property type="match status" value="1"/>
</dbReference>
<protein>
    <submittedName>
        <fullName evidence="2">STAS domain-containing protein</fullName>
    </submittedName>
</protein>
<reference evidence="2" key="2">
    <citation type="journal article" date="2021" name="PeerJ">
        <title>Extensive microbial diversity within the chicken gut microbiome revealed by metagenomics and culture.</title>
        <authorList>
            <person name="Gilroy R."/>
            <person name="Ravi A."/>
            <person name="Getino M."/>
            <person name="Pursley I."/>
            <person name="Horton D.L."/>
            <person name="Alikhan N.F."/>
            <person name="Baker D."/>
            <person name="Gharbi K."/>
            <person name="Hall N."/>
            <person name="Watson M."/>
            <person name="Adriaenssens E.M."/>
            <person name="Foster-Nyarko E."/>
            <person name="Jarju S."/>
            <person name="Secka A."/>
            <person name="Antonio M."/>
            <person name="Oren A."/>
            <person name="Chaudhuri R.R."/>
            <person name="La Ragione R."/>
            <person name="Hildebrand F."/>
            <person name="Pallen M.J."/>
        </authorList>
    </citation>
    <scope>NUCLEOTIDE SEQUENCE</scope>
    <source>
        <strain evidence="2">10669</strain>
    </source>
</reference>
<dbReference type="Proteomes" id="UP000886812">
    <property type="component" value="Unassembled WGS sequence"/>
</dbReference>
<dbReference type="EMBL" id="DVOG01000016">
    <property type="protein sequence ID" value="HIV03625.1"/>
    <property type="molecule type" value="Genomic_DNA"/>
</dbReference>
<dbReference type="InterPro" id="IPR058548">
    <property type="entry name" value="MlaB-like_STAS"/>
</dbReference>
<evidence type="ECO:0000313" key="2">
    <source>
        <dbReference type="EMBL" id="HIV03625.1"/>
    </source>
</evidence>
<feature type="domain" description="STAS" evidence="1">
    <location>
        <begin position="10"/>
        <end position="124"/>
    </location>
</feature>
<name>A0A9D1T0K1_9BACT</name>
<accession>A0A9D1T0K1</accession>
<comment type="caution">
    <text evidence="2">The sequence shown here is derived from an EMBL/GenBank/DDBJ whole genome shotgun (WGS) entry which is preliminary data.</text>
</comment>
<dbReference type="Gene3D" id="3.30.750.24">
    <property type="entry name" value="STAS domain"/>
    <property type="match status" value="1"/>
</dbReference>
<dbReference type="InterPro" id="IPR036513">
    <property type="entry name" value="STAS_dom_sf"/>
</dbReference>
<dbReference type="AlphaFoldDB" id="A0A9D1T0K1"/>
<dbReference type="Pfam" id="PF13466">
    <property type="entry name" value="STAS_2"/>
    <property type="match status" value="1"/>
</dbReference>